<dbReference type="Proteomes" id="UP000013243">
    <property type="component" value="Chromosome"/>
</dbReference>
<dbReference type="KEGG" id="rmb:K529_002915"/>
<protein>
    <submittedName>
        <fullName evidence="2">Rhodanese</fullName>
    </submittedName>
</protein>
<dbReference type="GeneID" id="28248749"/>
<dbReference type="Gene3D" id="3.40.250.10">
    <property type="entry name" value="Rhodanese-like domain"/>
    <property type="match status" value="1"/>
</dbReference>
<dbReference type="OrthoDB" id="9807812at2"/>
<name>A0A1B0ZZE5_9RHOB</name>
<dbReference type="EMBL" id="CP015230">
    <property type="protein sequence ID" value="ANP39709.1"/>
    <property type="molecule type" value="Genomic_DNA"/>
</dbReference>
<sequence>MTFISTKSCSDLVAEAESVISYISVDDAQKFLETGNAEFIDVRVYRELEKTGVIPGAHSCPRGLLEFWLDQESPYAREVFTLDKMFIFYCDNGWRSTLSTRLAQDMGLQNAHCLKGGLDRWTTAQGRVTPYHW</sequence>
<dbReference type="STRING" id="1265309.K529_002915"/>
<evidence type="ECO:0000313" key="2">
    <source>
        <dbReference type="EMBL" id="ANP39709.1"/>
    </source>
</evidence>
<reference evidence="2 3" key="1">
    <citation type="journal article" date="2016" name="ISME J.">
        <title>Global occurrence and heterogeneity of the Roseobacter-clade species Ruegeria mobilis.</title>
        <authorList>
            <person name="Sonnenschein E."/>
            <person name="Gram L."/>
        </authorList>
    </citation>
    <scope>NUCLEOTIDE SEQUENCE [LARGE SCALE GENOMIC DNA]</scope>
    <source>
        <strain evidence="2 3">F1926</strain>
    </source>
</reference>
<dbReference type="AlphaFoldDB" id="A0A1B0ZZE5"/>
<proteinExistence type="predicted"/>
<feature type="domain" description="Rhodanese" evidence="1">
    <location>
        <begin position="33"/>
        <end position="130"/>
    </location>
</feature>
<dbReference type="RefSeq" id="WP_005638506.1">
    <property type="nucleotide sequence ID" value="NZ_CP015230.1"/>
</dbReference>
<dbReference type="SUPFAM" id="SSF52821">
    <property type="entry name" value="Rhodanese/Cell cycle control phosphatase"/>
    <property type="match status" value="1"/>
</dbReference>
<accession>A0A1B0ZZE5</accession>
<gene>
    <name evidence="2" type="ORF">K529_002915</name>
</gene>
<dbReference type="InterPro" id="IPR001763">
    <property type="entry name" value="Rhodanese-like_dom"/>
</dbReference>
<dbReference type="InterPro" id="IPR036873">
    <property type="entry name" value="Rhodanese-like_dom_sf"/>
</dbReference>
<dbReference type="GO" id="GO:0004792">
    <property type="term" value="F:thiosulfate-cyanide sulfurtransferase activity"/>
    <property type="evidence" value="ECO:0007669"/>
    <property type="project" value="TreeGrafter"/>
</dbReference>
<evidence type="ECO:0000259" key="1">
    <source>
        <dbReference type="PROSITE" id="PS50206"/>
    </source>
</evidence>
<dbReference type="Pfam" id="PF00581">
    <property type="entry name" value="Rhodanese"/>
    <property type="match status" value="1"/>
</dbReference>
<dbReference type="PANTHER" id="PTHR44086">
    <property type="entry name" value="THIOSULFATE SULFURTRANSFERASE RDL2, MITOCHONDRIAL-RELATED"/>
    <property type="match status" value="1"/>
</dbReference>
<dbReference type="PANTHER" id="PTHR44086:SF13">
    <property type="entry name" value="THIOSULFATE SULFURTRANSFERASE PSPE"/>
    <property type="match status" value="1"/>
</dbReference>
<dbReference type="PROSITE" id="PS50206">
    <property type="entry name" value="RHODANESE_3"/>
    <property type="match status" value="1"/>
</dbReference>
<organism evidence="2 3">
    <name type="scientific">Tritonibacter mobilis F1926</name>
    <dbReference type="NCBI Taxonomy" id="1265309"/>
    <lineage>
        <taxon>Bacteria</taxon>
        <taxon>Pseudomonadati</taxon>
        <taxon>Pseudomonadota</taxon>
        <taxon>Alphaproteobacteria</taxon>
        <taxon>Rhodobacterales</taxon>
        <taxon>Paracoccaceae</taxon>
        <taxon>Tritonibacter</taxon>
    </lineage>
</organism>
<evidence type="ECO:0000313" key="3">
    <source>
        <dbReference type="Proteomes" id="UP000013243"/>
    </source>
</evidence>
<dbReference type="SMART" id="SM00450">
    <property type="entry name" value="RHOD"/>
    <property type="match status" value="1"/>
</dbReference>